<dbReference type="GO" id="GO:0005509">
    <property type="term" value="F:calcium ion binding"/>
    <property type="evidence" value="ECO:0007669"/>
    <property type="project" value="InterPro"/>
</dbReference>
<dbReference type="EMBL" id="RBWW01000003">
    <property type="protein sequence ID" value="RKS75775.1"/>
    <property type="molecule type" value="Genomic_DNA"/>
</dbReference>
<proteinExistence type="predicted"/>
<dbReference type="Proteomes" id="UP000268233">
    <property type="component" value="Unassembled WGS sequence"/>
</dbReference>
<gene>
    <name evidence="6" type="ORF">BDK61_4290</name>
</gene>
<accession>A0A495QQM4</accession>
<evidence type="ECO:0000313" key="7">
    <source>
        <dbReference type="Proteomes" id="UP000268233"/>
    </source>
</evidence>
<feature type="region of interest" description="Disordered" evidence="5">
    <location>
        <begin position="24"/>
        <end position="217"/>
    </location>
</feature>
<keyword evidence="4" id="KW-0106">Calcium</keyword>
<keyword evidence="3" id="KW-0732">Signal</keyword>
<feature type="compositionally biased region" description="Acidic residues" evidence="5">
    <location>
        <begin position="195"/>
        <end position="211"/>
    </location>
</feature>
<dbReference type="InterPro" id="IPR059100">
    <property type="entry name" value="TSP3_bac"/>
</dbReference>
<keyword evidence="2" id="KW-0964">Secreted</keyword>
<protein>
    <recommendedName>
        <fullName evidence="8">Thrombospondin type 3 repeat-containing protein</fullName>
    </recommendedName>
</protein>
<evidence type="ECO:0000313" key="6">
    <source>
        <dbReference type="EMBL" id="RKS75775.1"/>
    </source>
</evidence>
<sequence>MQKTRIALLLLTVALAGCSGILQEDSTAPADGIEESGTEVPPTQTEQTATQATATPDPADIDSDNDGLSNAREQKLSTDPNNSDTDENGLSDGAELNTHGTDPTIADTDGDGLSDGAELNTHGTDPTIADTDGDGLSDGAELNTHGTDPTLVDTDGDGLADDAELNKHGTNPRANDTDSDGLNDDRELDLRTDASDSDTDDDGLPDGAEVDMTDRFPGADPLQKDIFVEVDYKSRLSRSVIRDMTDEFEQAPIENPDGSSGIDLHIDHDDNLRCEDASGYIRDQIRYGCKSGGKTVTSPDNAGYYYIQIVSTVKRPGNAMSNGGLAVDSVAFVELASDEATGHIFMHELGHLLDIYDPGVDSRERGYSEYPSVMNYLSPDDSLGYARSDWKDINRSVQRVPGTTEREIIDQSNEQE</sequence>
<keyword evidence="7" id="KW-1185">Reference proteome</keyword>
<dbReference type="PANTHER" id="PTHR37467:SF1">
    <property type="entry name" value="EXPORTED CALCIUM-BINDING GLYCOPROTEIN"/>
    <property type="match status" value="1"/>
</dbReference>
<dbReference type="InterPro" id="IPR028974">
    <property type="entry name" value="TSP_type-3_rpt"/>
</dbReference>
<feature type="compositionally biased region" description="Low complexity" evidence="5">
    <location>
        <begin position="38"/>
        <end position="58"/>
    </location>
</feature>
<evidence type="ECO:0000256" key="1">
    <source>
        <dbReference type="ARBA" id="ARBA00004613"/>
    </source>
</evidence>
<feature type="compositionally biased region" description="Basic and acidic residues" evidence="5">
    <location>
        <begin position="183"/>
        <end position="194"/>
    </location>
</feature>
<evidence type="ECO:0000256" key="4">
    <source>
        <dbReference type="ARBA" id="ARBA00022837"/>
    </source>
</evidence>
<dbReference type="RefSeq" id="WP_148709164.1">
    <property type="nucleotide sequence ID" value="NZ_RBWW01000003.1"/>
</dbReference>
<feature type="compositionally biased region" description="Acidic residues" evidence="5">
    <location>
        <begin position="154"/>
        <end position="163"/>
    </location>
</feature>
<name>A0A495QQM4_9EURY</name>
<reference evidence="6 7" key="1">
    <citation type="submission" date="2018-10" db="EMBL/GenBank/DDBJ databases">
        <title>Genomic Encyclopedia of Archaeal and Bacterial Type Strains, Phase II (KMG-II): from individual species to whole genera.</title>
        <authorList>
            <person name="Goeker M."/>
        </authorList>
    </citation>
    <scope>NUCLEOTIDE SEQUENCE [LARGE SCALE GENOMIC DNA]</scope>
    <source>
        <strain evidence="6 7">DSM 11927</strain>
    </source>
</reference>
<dbReference type="PROSITE" id="PS51257">
    <property type="entry name" value="PROKAR_LIPOPROTEIN"/>
    <property type="match status" value="1"/>
</dbReference>
<dbReference type="SUPFAM" id="SSF103647">
    <property type="entry name" value="TSP type-3 repeat"/>
    <property type="match status" value="1"/>
</dbReference>
<evidence type="ECO:0000256" key="5">
    <source>
        <dbReference type="SAM" id="MobiDB-lite"/>
    </source>
</evidence>
<evidence type="ECO:0008006" key="8">
    <source>
        <dbReference type="Google" id="ProtNLM"/>
    </source>
</evidence>
<comment type="subcellular location">
    <subcellularLocation>
        <location evidence="1">Secreted</location>
    </subcellularLocation>
</comment>
<comment type="caution">
    <text evidence="6">The sequence shown here is derived from an EMBL/GenBank/DDBJ whole genome shotgun (WGS) entry which is preliminary data.</text>
</comment>
<dbReference type="Pfam" id="PF18884">
    <property type="entry name" value="TSP3_bac"/>
    <property type="match status" value="6"/>
</dbReference>
<evidence type="ECO:0000256" key="3">
    <source>
        <dbReference type="ARBA" id="ARBA00022729"/>
    </source>
</evidence>
<dbReference type="InterPro" id="IPR053180">
    <property type="entry name" value="Ca-binding_acidic-repeat"/>
</dbReference>
<evidence type="ECO:0000256" key="2">
    <source>
        <dbReference type="ARBA" id="ARBA00022525"/>
    </source>
</evidence>
<dbReference type="Gene3D" id="4.10.1080.10">
    <property type="entry name" value="TSP type-3 repeat"/>
    <property type="match status" value="1"/>
</dbReference>
<organism evidence="6 7">
    <name type="scientific">Haloarcula quadrata</name>
    <dbReference type="NCBI Taxonomy" id="182779"/>
    <lineage>
        <taxon>Archaea</taxon>
        <taxon>Methanobacteriati</taxon>
        <taxon>Methanobacteriota</taxon>
        <taxon>Stenosarchaea group</taxon>
        <taxon>Halobacteria</taxon>
        <taxon>Halobacteriales</taxon>
        <taxon>Haloarculaceae</taxon>
        <taxon>Haloarcula</taxon>
    </lineage>
</organism>
<dbReference type="PANTHER" id="PTHR37467">
    <property type="entry name" value="EXPORTED CALCIUM-BINDING GLYCOPROTEIN-RELATED"/>
    <property type="match status" value="1"/>
</dbReference>
<dbReference type="AlphaFoldDB" id="A0A495QQM4"/>